<evidence type="ECO:0000313" key="3">
    <source>
        <dbReference type="EMBL" id="WTW63379.1"/>
    </source>
</evidence>
<dbReference type="GO" id="GO:0005524">
    <property type="term" value="F:ATP binding"/>
    <property type="evidence" value="ECO:0007669"/>
    <property type="project" value="UniProtKB-KW"/>
</dbReference>
<keyword evidence="3" id="KW-0067">ATP-binding</keyword>
<dbReference type="PANTHER" id="PTHR35526">
    <property type="entry name" value="ANTI-SIGMA-F FACTOR RSBW-RELATED"/>
    <property type="match status" value="1"/>
</dbReference>
<dbReference type="CDD" id="cd16936">
    <property type="entry name" value="HATPase_RsbW-like"/>
    <property type="match status" value="1"/>
</dbReference>
<dbReference type="AlphaFoldDB" id="A0AAU2V9G6"/>
<keyword evidence="1" id="KW-0418">Kinase</keyword>
<dbReference type="Gene3D" id="3.30.565.10">
    <property type="entry name" value="Histidine kinase-like ATPase, C-terminal domain"/>
    <property type="match status" value="1"/>
</dbReference>
<dbReference type="PANTHER" id="PTHR35526:SF3">
    <property type="entry name" value="ANTI-SIGMA-F FACTOR RSBW"/>
    <property type="match status" value="1"/>
</dbReference>
<name>A0AAU2V9G6_9ACTN</name>
<dbReference type="InterPro" id="IPR003594">
    <property type="entry name" value="HATPase_dom"/>
</dbReference>
<proteinExistence type="predicted"/>
<feature type="domain" description="Histidine kinase/HSP90-like ATPase" evidence="2">
    <location>
        <begin position="41"/>
        <end position="115"/>
    </location>
</feature>
<dbReference type="Pfam" id="PF13581">
    <property type="entry name" value="HATPase_c_2"/>
    <property type="match status" value="1"/>
</dbReference>
<dbReference type="GO" id="GO:0004674">
    <property type="term" value="F:protein serine/threonine kinase activity"/>
    <property type="evidence" value="ECO:0007669"/>
    <property type="project" value="UniProtKB-KW"/>
</dbReference>
<keyword evidence="3" id="KW-0547">Nucleotide-binding</keyword>
<accession>A0AAU2V9G6</accession>
<keyword evidence="1" id="KW-0723">Serine/threonine-protein kinase</keyword>
<dbReference type="InterPro" id="IPR050267">
    <property type="entry name" value="Anti-sigma-factor_SerPK"/>
</dbReference>
<sequence>MKQETAQEVREFSVQLSCTRRGARIARVLAAEQLHSWEGGFEAAEYVVGELAANAALHGRVPGRDLRLLLRDDGVTLRIEVTDAQGDRLPVVREEPYGESGRGLLLVDALADHWGVLPGPGPCKTVWAELTLPGETPRRGNASAA</sequence>
<evidence type="ECO:0000259" key="2">
    <source>
        <dbReference type="Pfam" id="PF13581"/>
    </source>
</evidence>
<keyword evidence="1" id="KW-0808">Transferase</keyword>
<dbReference type="EMBL" id="CP108318">
    <property type="protein sequence ID" value="WTW63379.1"/>
    <property type="molecule type" value="Genomic_DNA"/>
</dbReference>
<gene>
    <name evidence="3" type="ORF">OG549_23525</name>
</gene>
<organism evidence="3">
    <name type="scientific">Streptomyces sp. NBC_00003</name>
    <dbReference type="NCBI Taxonomy" id="2903608"/>
    <lineage>
        <taxon>Bacteria</taxon>
        <taxon>Bacillati</taxon>
        <taxon>Actinomycetota</taxon>
        <taxon>Actinomycetes</taxon>
        <taxon>Kitasatosporales</taxon>
        <taxon>Streptomycetaceae</taxon>
        <taxon>Streptomyces</taxon>
    </lineage>
</organism>
<dbReference type="InterPro" id="IPR036890">
    <property type="entry name" value="HATPase_C_sf"/>
</dbReference>
<evidence type="ECO:0000256" key="1">
    <source>
        <dbReference type="ARBA" id="ARBA00022527"/>
    </source>
</evidence>
<dbReference type="SUPFAM" id="SSF55874">
    <property type="entry name" value="ATPase domain of HSP90 chaperone/DNA topoisomerase II/histidine kinase"/>
    <property type="match status" value="1"/>
</dbReference>
<protein>
    <submittedName>
        <fullName evidence="3">ATP-binding protein</fullName>
    </submittedName>
</protein>
<reference evidence="3" key="1">
    <citation type="submission" date="2022-10" db="EMBL/GenBank/DDBJ databases">
        <title>The complete genomes of actinobacterial strains from the NBC collection.</title>
        <authorList>
            <person name="Joergensen T.S."/>
            <person name="Alvarez Arevalo M."/>
            <person name="Sterndorff E.B."/>
            <person name="Faurdal D."/>
            <person name="Vuksanovic O."/>
            <person name="Mourched A.-S."/>
            <person name="Charusanti P."/>
            <person name="Shaw S."/>
            <person name="Blin K."/>
            <person name="Weber T."/>
        </authorList>
    </citation>
    <scope>NUCLEOTIDE SEQUENCE</scope>
    <source>
        <strain evidence="3">NBC_00003</strain>
    </source>
</reference>